<sequence length="183" mass="20719">MEANQNLLTNTCGFAGVKPIMVDLPYPDIQVRAKNQVYANLLSVDYCGATSELSAITQYINNENRMSCEKCPLAKTILGIAMAEMMHLQKLGELIYLLGGTVDFVARRQNGRNVMWTPGFLSISENVRNMILADIEAEKSAINQYRMHMKVIKDDCVNQVLERIIKDEEYHIMILQVLLKECS</sequence>
<organism evidence="1 2">
    <name type="scientific">Petralouisia muris</name>
    <dbReference type="NCBI Taxonomy" id="3032872"/>
    <lineage>
        <taxon>Bacteria</taxon>
        <taxon>Bacillati</taxon>
        <taxon>Bacillota</taxon>
        <taxon>Clostridia</taxon>
        <taxon>Lachnospirales</taxon>
        <taxon>Lachnospiraceae</taxon>
        <taxon>Petralouisia</taxon>
    </lineage>
</organism>
<evidence type="ECO:0000313" key="2">
    <source>
        <dbReference type="Proteomes" id="UP000304953"/>
    </source>
</evidence>
<proteinExistence type="predicted"/>
<dbReference type="Proteomes" id="UP000304953">
    <property type="component" value="Unassembled WGS sequence"/>
</dbReference>
<accession>A0AC61RRW5</accession>
<comment type="caution">
    <text evidence="1">The sequence shown here is derived from an EMBL/GenBank/DDBJ whole genome shotgun (WGS) entry which is preliminary data.</text>
</comment>
<evidence type="ECO:0000313" key="1">
    <source>
        <dbReference type="EMBL" id="TGY92638.1"/>
    </source>
</evidence>
<keyword evidence="2" id="KW-1185">Reference proteome</keyword>
<name>A0AC61RRW5_9FIRM</name>
<protein>
    <submittedName>
        <fullName evidence="1">Rubrerythrin family protein</fullName>
    </submittedName>
</protein>
<gene>
    <name evidence="1" type="ORF">E5329_19075</name>
</gene>
<reference evidence="1" key="1">
    <citation type="submission" date="2019-04" db="EMBL/GenBank/DDBJ databases">
        <title>Microbes associate with the intestines of laboratory mice.</title>
        <authorList>
            <person name="Navarre W."/>
            <person name="Wong E."/>
            <person name="Huang K."/>
            <person name="Tropini C."/>
            <person name="Ng K."/>
            <person name="Yu B."/>
        </authorList>
    </citation>
    <scope>NUCLEOTIDE SEQUENCE</scope>
    <source>
        <strain evidence="1">NM01_1-7b</strain>
    </source>
</reference>
<dbReference type="EMBL" id="SRYA01000046">
    <property type="protein sequence ID" value="TGY92638.1"/>
    <property type="molecule type" value="Genomic_DNA"/>
</dbReference>